<proteinExistence type="predicted"/>
<evidence type="ECO:0000313" key="2">
    <source>
        <dbReference type="Proteomes" id="UP000218334"/>
    </source>
</evidence>
<organism evidence="1 2">
    <name type="scientific">Armillaria solidipes</name>
    <dbReference type="NCBI Taxonomy" id="1076256"/>
    <lineage>
        <taxon>Eukaryota</taxon>
        <taxon>Fungi</taxon>
        <taxon>Dikarya</taxon>
        <taxon>Basidiomycota</taxon>
        <taxon>Agaricomycotina</taxon>
        <taxon>Agaricomycetes</taxon>
        <taxon>Agaricomycetidae</taxon>
        <taxon>Agaricales</taxon>
        <taxon>Marasmiineae</taxon>
        <taxon>Physalacriaceae</taxon>
        <taxon>Armillaria</taxon>
    </lineage>
</organism>
<dbReference type="Proteomes" id="UP000218334">
    <property type="component" value="Unassembled WGS sequence"/>
</dbReference>
<dbReference type="EMBL" id="KZ293446">
    <property type="protein sequence ID" value="PBK65248.1"/>
    <property type="molecule type" value="Genomic_DNA"/>
</dbReference>
<keyword evidence="2" id="KW-1185">Reference proteome</keyword>
<name>A0A2H3BGS9_9AGAR</name>
<accession>A0A2H3BGS9</accession>
<dbReference type="AlphaFoldDB" id="A0A2H3BGS9"/>
<protein>
    <submittedName>
        <fullName evidence="1">Uncharacterized protein</fullName>
    </submittedName>
</protein>
<sequence length="143" mass="15797">MREEYGCLWVTHRNVSPTFTLGRGEQEDKTLSMTGAFRTALRTLQVISSRCNWTVLLSTSKVAVLSCAEACCSSRVNTNEGPVIASYIYPHGAPYATSGSQASLLIPRRPINHVFPLKYTSLETISRSTQLNMLRQLLKVASS</sequence>
<gene>
    <name evidence="1" type="ORF">ARMSODRAFT_439225</name>
</gene>
<evidence type="ECO:0000313" key="1">
    <source>
        <dbReference type="EMBL" id="PBK65248.1"/>
    </source>
</evidence>
<reference evidence="2" key="1">
    <citation type="journal article" date="2017" name="Nat. Ecol. Evol.">
        <title>Genome expansion and lineage-specific genetic innovations in the forest pathogenic fungi Armillaria.</title>
        <authorList>
            <person name="Sipos G."/>
            <person name="Prasanna A.N."/>
            <person name="Walter M.C."/>
            <person name="O'Connor E."/>
            <person name="Balint B."/>
            <person name="Krizsan K."/>
            <person name="Kiss B."/>
            <person name="Hess J."/>
            <person name="Varga T."/>
            <person name="Slot J."/>
            <person name="Riley R."/>
            <person name="Boka B."/>
            <person name="Rigling D."/>
            <person name="Barry K."/>
            <person name="Lee J."/>
            <person name="Mihaltcheva S."/>
            <person name="LaButti K."/>
            <person name="Lipzen A."/>
            <person name="Waldron R."/>
            <person name="Moloney N.M."/>
            <person name="Sperisen C."/>
            <person name="Kredics L."/>
            <person name="Vagvoelgyi C."/>
            <person name="Patrignani A."/>
            <person name="Fitzpatrick D."/>
            <person name="Nagy I."/>
            <person name="Doyle S."/>
            <person name="Anderson J.B."/>
            <person name="Grigoriev I.V."/>
            <person name="Gueldener U."/>
            <person name="Muensterkoetter M."/>
            <person name="Nagy L.G."/>
        </authorList>
    </citation>
    <scope>NUCLEOTIDE SEQUENCE [LARGE SCALE GENOMIC DNA]</scope>
    <source>
        <strain evidence="2">28-4</strain>
    </source>
</reference>